<feature type="binding site" evidence="10">
    <location>
        <position position="69"/>
    </location>
    <ligand>
        <name>substrate</name>
    </ligand>
</feature>
<feature type="binding site" evidence="10">
    <location>
        <position position="61"/>
    </location>
    <ligand>
        <name>substrate</name>
    </ligand>
</feature>
<dbReference type="Gene3D" id="3.20.20.300">
    <property type="entry name" value="Glycoside hydrolase, family 3, N-terminal domain"/>
    <property type="match status" value="1"/>
</dbReference>
<keyword evidence="5 10" id="KW-0133">Cell shape</keyword>
<dbReference type="AlphaFoldDB" id="A0A1M5YQL8"/>
<dbReference type="SUPFAM" id="SSF51445">
    <property type="entry name" value="(Trans)glycosidases"/>
    <property type="match status" value="1"/>
</dbReference>
<keyword evidence="7 10" id="KW-0326">Glycosidase</keyword>
<dbReference type="GO" id="GO:0004563">
    <property type="term" value="F:beta-N-acetylhexosaminidase activity"/>
    <property type="evidence" value="ECO:0007669"/>
    <property type="project" value="UniProtKB-UniRule"/>
</dbReference>
<evidence type="ECO:0000256" key="4">
    <source>
        <dbReference type="ARBA" id="ARBA00022801"/>
    </source>
</evidence>
<dbReference type="GO" id="GO:0005737">
    <property type="term" value="C:cytoplasm"/>
    <property type="evidence" value="ECO:0007669"/>
    <property type="project" value="UniProtKB-SubCell"/>
</dbReference>
<dbReference type="EC" id="3.2.1.52" evidence="10"/>
<dbReference type="PANTHER" id="PTHR30480">
    <property type="entry name" value="BETA-HEXOSAMINIDASE-RELATED"/>
    <property type="match status" value="1"/>
</dbReference>
<dbReference type="GO" id="GO:0051301">
    <property type="term" value="P:cell division"/>
    <property type="evidence" value="ECO:0007669"/>
    <property type="project" value="UniProtKB-KW"/>
</dbReference>
<evidence type="ECO:0000256" key="10">
    <source>
        <dbReference type="HAMAP-Rule" id="MF_00364"/>
    </source>
</evidence>
<keyword evidence="4 10" id="KW-0378">Hydrolase</keyword>
<dbReference type="EMBL" id="FQXG01000008">
    <property type="protein sequence ID" value="SHI14261.1"/>
    <property type="molecule type" value="Genomic_DNA"/>
</dbReference>
<comment type="similarity">
    <text evidence="10">Belongs to the glycosyl hydrolase 3 family. NagZ subfamily.</text>
</comment>
<gene>
    <name evidence="10" type="primary">nagZ</name>
    <name evidence="12" type="ORF">SAMN02745129_4296</name>
</gene>
<sequence>MGPIMADLAGTELTDLDRALLDCSSLGGLILFTRNFDNVSQLIQLIESVRARRPELLLAVDHEGGRVQRFHGEFTRLPSPGHLLRHADGALSQAAEWAAEMGWLMAAELRAVDIDFSFAPVMDLDICSDVIGLRAFSADPDAVTSLAQAYIEGMAEAGMASVGKHFPGHGSVKADSHFEAPVDPRPLAQLEALDLVPFRALSGQLDGVMPGHVSYPEIDSQPAGYSRIWLQQILRESMAFDGVIFSDDLGMTGAATAGDLAQRAQQALAAGCDIALICNQGAEALKVAQSMSAWSSVPESVQGLAGRPALTGRELRDLPRWRQAVELAEVLSQPC</sequence>
<feature type="binding site" evidence="10">
    <location>
        <position position="134"/>
    </location>
    <ligand>
        <name>substrate</name>
    </ligand>
</feature>
<evidence type="ECO:0000256" key="5">
    <source>
        <dbReference type="ARBA" id="ARBA00022960"/>
    </source>
</evidence>
<evidence type="ECO:0000313" key="12">
    <source>
        <dbReference type="EMBL" id="SHI14261.1"/>
    </source>
</evidence>
<evidence type="ECO:0000256" key="7">
    <source>
        <dbReference type="ARBA" id="ARBA00023295"/>
    </source>
</evidence>
<accession>A0A1M5YQL8</accession>
<evidence type="ECO:0000259" key="11">
    <source>
        <dbReference type="Pfam" id="PF00933"/>
    </source>
</evidence>
<protein>
    <recommendedName>
        <fullName evidence="10">Beta-hexosaminidase</fullName>
        <ecNumber evidence="10">3.2.1.52</ecNumber>
    </recommendedName>
    <alternativeName>
        <fullName evidence="10">Beta-N-acetylhexosaminidase</fullName>
    </alternativeName>
    <alternativeName>
        <fullName evidence="10">N-acetyl-beta-glucosaminidase</fullName>
    </alternativeName>
</protein>
<dbReference type="RefSeq" id="WP_067660339.1">
    <property type="nucleotide sequence ID" value="NZ_FQXG01000008.1"/>
</dbReference>
<dbReference type="HAMAP" id="MF_00364">
    <property type="entry name" value="NagZ"/>
    <property type="match status" value="1"/>
</dbReference>
<dbReference type="UniPathway" id="UPA00544"/>
<dbReference type="PANTHER" id="PTHR30480:SF13">
    <property type="entry name" value="BETA-HEXOSAMINIDASE"/>
    <property type="match status" value="1"/>
</dbReference>
<comment type="catalytic activity">
    <reaction evidence="1 10">
        <text>Hydrolysis of terminal non-reducing N-acetyl-D-hexosamine residues in N-acetyl-beta-D-hexosaminides.</text>
        <dbReference type="EC" id="3.2.1.52"/>
    </reaction>
</comment>
<feature type="site" description="Important for catalytic activity" evidence="10">
    <location>
        <position position="175"/>
    </location>
</feature>
<dbReference type="InterPro" id="IPR050226">
    <property type="entry name" value="NagZ_Beta-hexosaminidase"/>
</dbReference>
<dbReference type="OrthoDB" id="9786661at2"/>
<dbReference type="InterPro" id="IPR017853">
    <property type="entry name" value="GH"/>
</dbReference>
<dbReference type="InterPro" id="IPR036962">
    <property type="entry name" value="Glyco_hydro_3_N_sf"/>
</dbReference>
<dbReference type="InterPro" id="IPR022956">
    <property type="entry name" value="Beta_hexosaminidase_bac"/>
</dbReference>
<evidence type="ECO:0000256" key="3">
    <source>
        <dbReference type="ARBA" id="ARBA00022618"/>
    </source>
</evidence>
<dbReference type="GO" id="GO:0071555">
    <property type="term" value="P:cell wall organization"/>
    <property type="evidence" value="ECO:0007669"/>
    <property type="project" value="UniProtKB-KW"/>
</dbReference>
<evidence type="ECO:0000313" key="13">
    <source>
        <dbReference type="Proteomes" id="UP000184268"/>
    </source>
</evidence>
<feature type="domain" description="Glycoside hydrolase family 3 N-terminal" evidence="11">
    <location>
        <begin position="18"/>
        <end position="288"/>
    </location>
</feature>
<dbReference type="GO" id="GO:0005975">
    <property type="term" value="P:carbohydrate metabolic process"/>
    <property type="evidence" value="ECO:0007669"/>
    <property type="project" value="InterPro"/>
</dbReference>
<dbReference type="GO" id="GO:0009252">
    <property type="term" value="P:peptidoglycan biosynthetic process"/>
    <property type="evidence" value="ECO:0007669"/>
    <property type="project" value="UniProtKB-KW"/>
</dbReference>
<dbReference type="GO" id="GO:0009254">
    <property type="term" value="P:peptidoglycan turnover"/>
    <property type="evidence" value="ECO:0007669"/>
    <property type="project" value="UniProtKB-UniRule"/>
</dbReference>
<name>A0A1M5YQL8_9GAMM</name>
<evidence type="ECO:0000256" key="8">
    <source>
        <dbReference type="ARBA" id="ARBA00023306"/>
    </source>
</evidence>
<keyword evidence="13" id="KW-1185">Reference proteome</keyword>
<evidence type="ECO:0000256" key="1">
    <source>
        <dbReference type="ARBA" id="ARBA00001231"/>
    </source>
</evidence>
<feature type="binding site" evidence="10">
    <location>
        <begin position="164"/>
        <end position="165"/>
    </location>
    <ligand>
        <name>substrate</name>
    </ligand>
</feature>
<comment type="function">
    <text evidence="10">Plays a role in peptidoglycan recycling by cleaving the terminal beta-1,4-linked N-acetylglucosamine (GlcNAc) from peptide-linked peptidoglycan fragments, giving rise to free GlcNAc, anhydro-N-acetylmuramic acid and anhydro-N-acetylmuramic acid-linked peptides.</text>
</comment>
<dbReference type="NCBIfam" id="NF003740">
    <property type="entry name" value="PRK05337.1"/>
    <property type="match status" value="1"/>
</dbReference>
<evidence type="ECO:0000256" key="2">
    <source>
        <dbReference type="ARBA" id="ARBA00022490"/>
    </source>
</evidence>
<dbReference type="Pfam" id="PF00933">
    <property type="entry name" value="Glyco_hydro_3"/>
    <property type="match status" value="1"/>
</dbReference>
<dbReference type="GO" id="GO:0008360">
    <property type="term" value="P:regulation of cell shape"/>
    <property type="evidence" value="ECO:0007669"/>
    <property type="project" value="UniProtKB-KW"/>
</dbReference>
<keyword evidence="3 10" id="KW-0132">Cell division</keyword>
<feature type="active site" description="Nucleophile" evidence="10">
    <location>
        <position position="247"/>
    </location>
</feature>
<feature type="active site" description="Proton donor/acceptor" evidence="10">
    <location>
        <position position="177"/>
    </location>
</feature>
<organism evidence="12 13">
    <name type="scientific">Ferrimonas marina</name>
    <dbReference type="NCBI Taxonomy" id="299255"/>
    <lineage>
        <taxon>Bacteria</taxon>
        <taxon>Pseudomonadati</taxon>
        <taxon>Pseudomonadota</taxon>
        <taxon>Gammaproteobacteria</taxon>
        <taxon>Alteromonadales</taxon>
        <taxon>Ferrimonadaceae</taxon>
        <taxon>Ferrimonas</taxon>
    </lineage>
</organism>
<comment type="pathway">
    <text evidence="10">Cell wall biogenesis; peptidoglycan recycling.</text>
</comment>
<keyword evidence="9 10" id="KW-0961">Cell wall biogenesis/degradation</keyword>
<reference evidence="12 13" key="1">
    <citation type="submission" date="2016-11" db="EMBL/GenBank/DDBJ databases">
        <authorList>
            <person name="Jaros S."/>
            <person name="Januszkiewicz K."/>
            <person name="Wedrychowicz H."/>
        </authorList>
    </citation>
    <scope>NUCLEOTIDE SEQUENCE [LARGE SCALE GENOMIC DNA]</scope>
    <source>
        <strain evidence="12 13">DSM 16917</strain>
    </source>
</reference>
<keyword evidence="6 10" id="KW-0573">Peptidoglycan synthesis</keyword>
<evidence type="ECO:0000256" key="9">
    <source>
        <dbReference type="ARBA" id="ARBA00023316"/>
    </source>
</evidence>
<keyword evidence="2 10" id="KW-0963">Cytoplasm</keyword>
<proteinExistence type="inferred from homology"/>
<evidence type="ECO:0000256" key="6">
    <source>
        <dbReference type="ARBA" id="ARBA00022984"/>
    </source>
</evidence>
<dbReference type="Proteomes" id="UP000184268">
    <property type="component" value="Unassembled WGS sequence"/>
</dbReference>
<dbReference type="STRING" id="299255.SAMN02745129_4296"/>
<comment type="subcellular location">
    <subcellularLocation>
        <location evidence="10">Cytoplasm</location>
    </subcellularLocation>
</comment>
<dbReference type="InterPro" id="IPR001764">
    <property type="entry name" value="Glyco_hydro_3_N"/>
</dbReference>
<keyword evidence="8 10" id="KW-0131">Cell cycle</keyword>